<feature type="compositionally biased region" description="Low complexity" evidence="1">
    <location>
        <begin position="15"/>
        <end position="25"/>
    </location>
</feature>
<dbReference type="SUPFAM" id="SSF51905">
    <property type="entry name" value="FAD/NAD(P)-binding domain"/>
    <property type="match status" value="1"/>
</dbReference>
<name>A0A9W4UKQ9_9PLEO</name>
<evidence type="ECO:0008006" key="4">
    <source>
        <dbReference type="Google" id="ProtNLM"/>
    </source>
</evidence>
<dbReference type="InterPro" id="IPR036188">
    <property type="entry name" value="FAD/NAD-bd_sf"/>
</dbReference>
<dbReference type="EMBL" id="CAOQHR010000007">
    <property type="protein sequence ID" value="CAI6337765.1"/>
    <property type="molecule type" value="Genomic_DNA"/>
</dbReference>
<dbReference type="AlphaFoldDB" id="A0A9W4UKQ9"/>
<evidence type="ECO:0000313" key="2">
    <source>
        <dbReference type="EMBL" id="CAI6337765.1"/>
    </source>
</evidence>
<reference evidence="2" key="1">
    <citation type="submission" date="2023-01" db="EMBL/GenBank/DDBJ databases">
        <authorList>
            <person name="Van Ghelder C."/>
            <person name="Rancurel C."/>
        </authorList>
    </citation>
    <scope>NUCLEOTIDE SEQUENCE</scope>
    <source>
        <strain evidence="2">CNCM I-4278</strain>
    </source>
</reference>
<dbReference type="Gene3D" id="3.50.50.60">
    <property type="entry name" value="FAD/NAD(P)-binding domain"/>
    <property type="match status" value="1"/>
</dbReference>
<evidence type="ECO:0000256" key="1">
    <source>
        <dbReference type="SAM" id="MobiDB-lite"/>
    </source>
</evidence>
<proteinExistence type="predicted"/>
<dbReference type="GO" id="GO:0016491">
    <property type="term" value="F:oxidoreductase activity"/>
    <property type="evidence" value="ECO:0007669"/>
    <property type="project" value="TreeGrafter"/>
</dbReference>
<feature type="region of interest" description="Disordered" evidence="1">
    <location>
        <begin position="289"/>
        <end position="310"/>
    </location>
</feature>
<dbReference type="PANTHER" id="PTHR42923">
    <property type="entry name" value="PROTOPORPHYRINOGEN OXIDASE"/>
    <property type="match status" value="1"/>
</dbReference>
<dbReference type="PANTHER" id="PTHR42923:SF20">
    <property type="entry name" value="FLAVIN-CONTAINING AMINE OXIDASEDEHYDROGENASE"/>
    <property type="match status" value="1"/>
</dbReference>
<dbReference type="OrthoDB" id="2019015at2759"/>
<gene>
    <name evidence="2" type="ORF">PDIGIT_LOCUS10880</name>
</gene>
<protein>
    <recommendedName>
        <fullName evidence="4">FAD/NAD(P)-binding domain-containing protein</fullName>
    </recommendedName>
</protein>
<dbReference type="InterPro" id="IPR050464">
    <property type="entry name" value="Zeta_carotene_desat/Oxidored"/>
</dbReference>
<dbReference type="Proteomes" id="UP001152607">
    <property type="component" value="Unassembled WGS sequence"/>
</dbReference>
<dbReference type="Pfam" id="PF13450">
    <property type="entry name" value="NAD_binding_8"/>
    <property type="match status" value="1"/>
</dbReference>
<feature type="region of interest" description="Disordered" evidence="1">
    <location>
        <begin position="1"/>
        <end position="32"/>
    </location>
</feature>
<organism evidence="2 3">
    <name type="scientific">Periconia digitata</name>
    <dbReference type="NCBI Taxonomy" id="1303443"/>
    <lineage>
        <taxon>Eukaryota</taxon>
        <taxon>Fungi</taxon>
        <taxon>Dikarya</taxon>
        <taxon>Ascomycota</taxon>
        <taxon>Pezizomycotina</taxon>
        <taxon>Dothideomycetes</taxon>
        <taxon>Pleosporomycetidae</taxon>
        <taxon>Pleosporales</taxon>
        <taxon>Massarineae</taxon>
        <taxon>Periconiaceae</taxon>
        <taxon>Periconia</taxon>
    </lineage>
</organism>
<sequence>MPPPEPDENSALLSTTTTAKMNTSKTKTKTKTDRKRVLIVGAGAAGMSCAHHLANHPEKFDVTLIEAVDYCGGQAFSIPIDKERHGAAWLNQGVQGGSYIFHHTMTMFARMGYHADPVELHVSFGKGDLFWTNVFPTELLARHQKEIRRFVKMLKIVRWFEIFFALIPIKYLLKMFFFSEEFANSIVLPMVALFLGTGNYTPEVPAIIMERLCTSPTYGMWYPADKLSVASNQPPMVVFPRFGSFYDDWRKDLIGRGVDVRLSTECTKVVKRGKDGVVVNIVKRTPVPDEHNPNSAWVPQEDGTADAGAQESQEQYDEIVLCVLADTAKRILSTTASTLESRILGSAKFSDDITVTHWDSDYMKKHYENFYTPSQAVSTLSNTPQTHRNEFAQQSFKPMYMIKTYPQDRSKLEMCFDCTNYQSQFPPSVPFESHVFQTIYLNKQRDSHLWTIDEIAPDKIIRKDWWHQLCHSWTHYLFVVPWLWLLQGKRHTRFASSWTLVNAHEVAVMSGIAAAVDLGAAYPEDLERDRFAVLAFRLYYLLVYGKWYRKRVGAEGDGKDWASGLYGSVYRGPGVVGVERLTWREENGVVETLLHPSTAISPILIILPLPSR</sequence>
<keyword evidence="3" id="KW-1185">Reference proteome</keyword>
<comment type="caution">
    <text evidence="2">The sequence shown here is derived from an EMBL/GenBank/DDBJ whole genome shotgun (WGS) entry which is preliminary data.</text>
</comment>
<evidence type="ECO:0000313" key="3">
    <source>
        <dbReference type="Proteomes" id="UP001152607"/>
    </source>
</evidence>
<accession>A0A9W4UKQ9</accession>